<dbReference type="RefSeq" id="WP_134084213.1">
    <property type="nucleotide sequence ID" value="NZ_SOQX01000005.1"/>
</dbReference>
<proteinExistence type="inferred from homology"/>
<dbReference type="InterPro" id="IPR025526">
    <property type="entry name" value="DsrC-like_dom_sf"/>
</dbReference>
<comment type="subcellular location">
    <subcellularLocation>
        <location evidence="1">Cytoplasm</location>
    </subcellularLocation>
</comment>
<comment type="similarity">
    <text evidence="2">Belongs to the DsrC/TusE family.</text>
</comment>
<dbReference type="SUPFAM" id="SSF69721">
    <property type="entry name" value="DsrC, the gamma subunit of dissimilatory sulfite reductase"/>
    <property type="match status" value="1"/>
</dbReference>
<organism evidence="4 5">
    <name type="scientific">Thiohalophilus thiocyanatoxydans</name>
    <dbReference type="NCBI Taxonomy" id="381308"/>
    <lineage>
        <taxon>Bacteria</taxon>
        <taxon>Pseudomonadati</taxon>
        <taxon>Pseudomonadota</taxon>
        <taxon>Gammaproteobacteria</taxon>
        <taxon>Thiohalomonadales</taxon>
        <taxon>Thiohalophilaceae</taxon>
        <taxon>Thiohalophilus</taxon>
    </lineage>
</organism>
<name>A0A4V3H3T7_9GAMM</name>
<dbReference type="InterPro" id="IPR007453">
    <property type="entry name" value="DsrC/TusE"/>
</dbReference>
<dbReference type="AlphaFoldDB" id="A0A4V3H3T7"/>
<evidence type="ECO:0000256" key="1">
    <source>
        <dbReference type="ARBA" id="ARBA00004496"/>
    </source>
</evidence>
<dbReference type="GO" id="GO:0005737">
    <property type="term" value="C:cytoplasm"/>
    <property type="evidence" value="ECO:0007669"/>
    <property type="project" value="UniProtKB-SubCell"/>
</dbReference>
<dbReference type="Gene3D" id="1.10.10.370">
    <property type="entry name" value="DsrC-like protein, C-terminal domain"/>
    <property type="match status" value="1"/>
</dbReference>
<comment type="caution">
    <text evidence="4">The sequence shown here is derived from an EMBL/GenBank/DDBJ whole genome shotgun (WGS) entry which is preliminary data.</text>
</comment>
<evidence type="ECO:0000313" key="5">
    <source>
        <dbReference type="Proteomes" id="UP000294914"/>
    </source>
</evidence>
<dbReference type="Proteomes" id="UP000294914">
    <property type="component" value="Unassembled WGS sequence"/>
</dbReference>
<reference evidence="4 5" key="1">
    <citation type="submission" date="2019-03" db="EMBL/GenBank/DDBJ databases">
        <title>Genomic Encyclopedia of Type Strains, Phase IV (KMG-IV): sequencing the most valuable type-strain genomes for metagenomic binning, comparative biology and taxonomic classification.</title>
        <authorList>
            <person name="Goeker M."/>
        </authorList>
    </citation>
    <scope>NUCLEOTIDE SEQUENCE [LARGE SCALE GENOMIC DNA]</scope>
    <source>
        <strain evidence="4 5">DSM 16326</strain>
    </source>
</reference>
<dbReference type="PANTHER" id="PTHR37010">
    <property type="entry name" value="SULFURTRANSFERASE TUSE"/>
    <property type="match status" value="1"/>
</dbReference>
<dbReference type="GO" id="GO:0097163">
    <property type="term" value="F:sulfur carrier activity"/>
    <property type="evidence" value="ECO:0007669"/>
    <property type="project" value="TreeGrafter"/>
</dbReference>
<sequence length="125" mass="14406">MKPTQFPGKYRKEERMTAVRQNTDLPEMDEAGLIVDPTQWTEETASTIAEQLKVAPLTDDHWLVIYSLRDYYKKFGVAPAMNSVCHRLGKDKFWVHDLFQSCLNAWRIAGLPNPGEEAKSYLNDM</sequence>
<keyword evidence="5" id="KW-1185">Reference proteome</keyword>
<dbReference type="Pfam" id="PF04358">
    <property type="entry name" value="DsrC"/>
    <property type="match status" value="1"/>
</dbReference>
<gene>
    <name evidence="4" type="ORF">EDC23_2078</name>
</gene>
<keyword evidence="3" id="KW-0963">Cytoplasm</keyword>
<dbReference type="EMBL" id="SOQX01000005">
    <property type="protein sequence ID" value="TDY00575.1"/>
    <property type="molecule type" value="Genomic_DNA"/>
</dbReference>
<dbReference type="OrthoDB" id="8562858at2"/>
<dbReference type="PANTHER" id="PTHR37010:SF1">
    <property type="entry name" value="SULFURTRANSFERASE TUSE"/>
    <property type="match status" value="1"/>
</dbReference>
<evidence type="ECO:0000313" key="4">
    <source>
        <dbReference type="EMBL" id="TDY00575.1"/>
    </source>
</evidence>
<dbReference type="NCBIfam" id="TIGR03342">
    <property type="entry name" value="dsrC_tusE_dsvC"/>
    <property type="match status" value="1"/>
</dbReference>
<dbReference type="GO" id="GO:0002143">
    <property type="term" value="P:tRNA wobble position uridine thiolation"/>
    <property type="evidence" value="ECO:0007669"/>
    <property type="project" value="TreeGrafter"/>
</dbReference>
<protein>
    <submittedName>
        <fullName evidence="4">tRNA 2-thiouridine synthesizing protein E</fullName>
    </submittedName>
</protein>
<accession>A0A4V3H3T7</accession>
<dbReference type="InterPro" id="IPR042072">
    <property type="entry name" value="DsrC-like_C"/>
</dbReference>
<evidence type="ECO:0000256" key="2">
    <source>
        <dbReference type="ARBA" id="ARBA00005718"/>
    </source>
</evidence>
<evidence type="ECO:0000256" key="3">
    <source>
        <dbReference type="ARBA" id="ARBA00022490"/>
    </source>
</evidence>